<sequence>MNAPVRQPLWQGCQPVAALWFAAALRDESARERCLLREWQPGARALRFDEGDLLCFAAPVWRDCNQGLGLPLCRHDGVLCSGPLQGGEGASLGEGEIGLIGGAQLHTLALQLGQPLDLSRHLSLADYALRLPFDLDETGAAAPLTGKNPREVLGAKAPPASAAARQFQQLLQRRAAERRKQGGMPQRGPFARWLDRLAGKKPASASATGDGSGKPAPGGIAARRPPARPQRWRTWLSRAIDLTRTGALLGWQQAAYLRKLLGQFENNNLDEALRNALPLGGGGESAGEAFGTPGRRSNLSLSSQRDSGIAINLPEAIHHQLRKLYRQAFERLDRAGRVDEALFVLAELLGARQEALDYLVKHQRAAEAAELALGWDMPAPSIVRLLLLAGDTARALLVARRDDAFAATVGLLEGQHPELAAQLRLEWGRSLVARGDWLAAVETVWPLPSQRELATQWLLAAEKAGAELGARALVQRAVLLPDSLPQQARRLRALHDSAALSSERAALAQALLAAPQRTTALGRLSALLLPAIAADRALGRNTLSGKELDRLARHAGDPLLLADLPPWLTPAAQGEPLLRGNTLLQLAAPAAGLHGVCDIAALGRDRWLVALGETGVAVVDAGGRSVQRYALPAQDLVVADSGLVALALARREGVIQVSRIDLVGQRISDLGSLPLADPGLVFNRRYDGLCWSVAGSRHIRVLDTAAPGLAVLWQVETPGCIVQARYCAAGEDYLVKAPDGFERWVYRGRERRLARREEVVLDSARPVLLEENGTLQLQLVHTADDSHKLLFNPAGSEQQEVLELDPAAAAPTCHHCLAVDGCGLLAALQYGRNLRYLLFHTYRKQRVLELDWPAESPAQVFVRGDSLLFADARGRVVQVHLDSSRTQTFALI</sequence>
<feature type="region of interest" description="Disordered" evidence="1">
    <location>
        <begin position="201"/>
        <end position="229"/>
    </location>
</feature>
<evidence type="ECO:0000259" key="2">
    <source>
        <dbReference type="Pfam" id="PF19922"/>
    </source>
</evidence>
<accession>A0ABT1QPB0</accession>
<protein>
    <submittedName>
        <fullName evidence="3">BpX6 domain-containing protein</fullName>
    </submittedName>
</protein>
<gene>
    <name evidence="3" type="ORF">NM961_05270</name>
</gene>
<organism evidence="3 4">
    <name type="scientific">Tahibacter harae</name>
    <dbReference type="NCBI Taxonomy" id="2963937"/>
    <lineage>
        <taxon>Bacteria</taxon>
        <taxon>Pseudomonadati</taxon>
        <taxon>Pseudomonadota</taxon>
        <taxon>Gammaproteobacteria</taxon>
        <taxon>Lysobacterales</taxon>
        <taxon>Rhodanobacteraceae</taxon>
        <taxon>Tahibacter</taxon>
    </lineage>
</organism>
<feature type="domain" description="MoxR-vWA-beta-propeller ternary system" evidence="2">
    <location>
        <begin position="5"/>
        <end position="169"/>
    </location>
</feature>
<dbReference type="EMBL" id="JANFQO010000004">
    <property type="protein sequence ID" value="MCQ4164116.1"/>
    <property type="molecule type" value="Genomic_DNA"/>
</dbReference>
<evidence type="ECO:0000313" key="4">
    <source>
        <dbReference type="Proteomes" id="UP001165498"/>
    </source>
</evidence>
<dbReference type="Proteomes" id="UP001165498">
    <property type="component" value="Unassembled WGS sequence"/>
</dbReference>
<dbReference type="RefSeq" id="WP_255912358.1">
    <property type="nucleotide sequence ID" value="NZ_JANFQO010000004.1"/>
</dbReference>
<keyword evidence="4" id="KW-1185">Reference proteome</keyword>
<reference evidence="3" key="1">
    <citation type="submission" date="2022-07" db="EMBL/GenBank/DDBJ databases">
        <title>Tahibacter sp., a new gammaproteobacterium isolated from the silt sample collected at pig farm.</title>
        <authorList>
            <person name="Chen H."/>
        </authorList>
    </citation>
    <scope>NUCLEOTIDE SEQUENCE</scope>
    <source>
        <strain evidence="3">P2K</strain>
    </source>
</reference>
<name>A0ABT1QPB0_9GAMM</name>
<dbReference type="Pfam" id="PF19922">
    <property type="entry name" value="bpX6"/>
    <property type="match status" value="1"/>
</dbReference>
<evidence type="ECO:0000256" key="1">
    <source>
        <dbReference type="SAM" id="MobiDB-lite"/>
    </source>
</evidence>
<comment type="caution">
    <text evidence="3">The sequence shown here is derived from an EMBL/GenBank/DDBJ whole genome shotgun (WGS) entry which is preliminary data.</text>
</comment>
<feature type="compositionally biased region" description="Low complexity" evidence="1">
    <location>
        <begin position="215"/>
        <end position="224"/>
    </location>
</feature>
<proteinExistence type="predicted"/>
<dbReference type="InterPro" id="IPR045547">
    <property type="entry name" value="bpX6"/>
</dbReference>
<evidence type="ECO:0000313" key="3">
    <source>
        <dbReference type="EMBL" id="MCQ4164116.1"/>
    </source>
</evidence>